<dbReference type="EMBL" id="CP016172">
    <property type="protein sequence ID" value="ANN77098.1"/>
    <property type="molecule type" value="Genomic_DNA"/>
</dbReference>
<name>A0A193GBU6_9BORD</name>
<evidence type="ECO:0000313" key="2">
    <source>
        <dbReference type="Proteomes" id="UP000091926"/>
    </source>
</evidence>
<dbReference type="KEGG" id="bfz:BAU07_08245"/>
<accession>A0A193GBU6</accession>
<dbReference type="Proteomes" id="UP000091926">
    <property type="component" value="Chromosome"/>
</dbReference>
<dbReference type="AlphaFoldDB" id="A0A193GBU6"/>
<sequence>MKERAILAATTLVGQWVRHPVFIDGFDALHNSISSGLRIAKLQERVIRDDSKEPARIRAAFLLSRDIGNCGHIARLERAAIHSPTINFTCAHPSLHPFMSARIVACPPKPALDVLLSTARHLTEDGDGAIELCWQPQR</sequence>
<keyword evidence="2" id="KW-1185">Reference proteome</keyword>
<organism evidence="1 2">
    <name type="scientific">Bordetella flabilis</name>
    <dbReference type="NCBI Taxonomy" id="463014"/>
    <lineage>
        <taxon>Bacteria</taxon>
        <taxon>Pseudomonadati</taxon>
        <taxon>Pseudomonadota</taxon>
        <taxon>Betaproteobacteria</taxon>
        <taxon>Burkholderiales</taxon>
        <taxon>Alcaligenaceae</taxon>
        <taxon>Bordetella</taxon>
    </lineage>
</organism>
<proteinExistence type="predicted"/>
<protein>
    <submittedName>
        <fullName evidence="1">Uncharacterized protein</fullName>
    </submittedName>
</protein>
<reference evidence="1 2" key="1">
    <citation type="submission" date="2016-06" db="EMBL/GenBank/DDBJ databases">
        <title>Complete genome sequences of Bordetella bronchialis and Bordetella flabilis.</title>
        <authorList>
            <person name="LiPuma J.J."/>
            <person name="Spilker T."/>
        </authorList>
    </citation>
    <scope>NUCLEOTIDE SEQUENCE [LARGE SCALE GENOMIC DNA]</scope>
    <source>
        <strain evidence="1 2">AU10664</strain>
    </source>
</reference>
<gene>
    <name evidence="1" type="ORF">BAU07_08245</name>
</gene>
<evidence type="ECO:0000313" key="1">
    <source>
        <dbReference type="EMBL" id="ANN77098.1"/>
    </source>
</evidence>